<reference evidence="6" key="1">
    <citation type="submission" date="2021-03" db="EMBL/GenBank/DDBJ databases">
        <title>Whole genome sequence of Jiella sp. CQZ9-1.</title>
        <authorList>
            <person name="Tuo L."/>
        </authorList>
    </citation>
    <scope>NUCLEOTIDE SEQUENCE</scope>
    <source>
        <strain evidence="6">CQZ9-1</strain>
    </source>
</reference>
<keyword evidence="3" id="KW-0597">Phosphoprotein</keyword>
<evidence type="ECO:0000259" key="4">
    <source>
        <dbReference type="PROSITE" id="PS50110"/>
    </source>
</evidence>
<dbReference type="SUPFAM" id="SSF55073">
    <property type="entry name" value="Nucleotide cyclase"/>
    <property type="match status" value="1"/>
</dbReference>
<dbReference type="AlphaFoldDB" id="A0A939FZJ8"/>
<feature type="domain" description="Response regulatory" evidence="4">
    <location>
        <begin position="101"/>
        <end position="217"/>
    </location>
</feature>
<dbReference type="Proteomes" id="UP000664122">
    <property type="component" value="Unassembled WGS sequence"/>
</dbReference>
<feature type="domain" description="GGDEF" evidence="5">
    <location>
        <begin position="257"/>
        <end position="388"/>
    </location>
</feature>
<dbReference type="Gene3D" id="3.30.70.270">
    <property type="match status" value="1"/>
</dbReference>
<dbReference type="InterPro" id="IPR050469">
    <property type="entry name" value="Diguanylate_Cyclase"/>
</dbReference>
<evidence type="ECO:0000313" key="6">
    <source>
        <dbReference type="EMBL" id="MBO0662264.1"/>
    </source>
</evidence>
<evidence type="ECO:0000313" key="7">
    <source>
        <dbReference type="Proteomes" id="UP000664122"/>
    </source>
</evidence>
<dbReference type="InterPro" id="IPR000160">
    <property type="entry name" value="GGDEF_dom"/>
</dbReference>
<proteinExistence type="predicted"/>
<dbReference type="PANTHER" id="PTHR45138:SF9">
    <property type="entry name" value="DIGUANYLATE CYCLASE DGCM-RELATED"/>
    <property type="match status" value="1"/>
</dbReference>
<dbReference type="GO" id="GO:0043709">
    <property type="term" value="P:cell adhesion involved in single-species biofilm formation"/>
    <property type="evidence" value="ECO:0007669"/>
    <property type="project" value="TreeGrafter"/>
</dbReference>
<evidence type="ECO:0000256" key="1">
    <source>
        <dbReference type="ARBA" id="ARBA00012528"/>
    </source>
</evidence>
<feature type="modified residue" description="4-aspartylphosphate" evidence="3">
    <location>
        <position position="150"/>
    </location>
</feature>
<dbReference type="CDD" id="cd01949">
    <property type="entry name" value="GGDEF"/>
    <property type="match status" value="1"/>
</dbReference>
<dbReference type="CDD" id="cd17574">
    <property type="entry name" value="REC_OmpR"/>
    <property type="match status" value="1"/>
</dbReference>
<dbReference type="PROSITE" id="PS50887">
    <property type="entry name" value="GGDEF"/>
    <property type="match status" value="1"/>
</dbReference>
<dbReference type="NCBIfam" id="TIGR00254">
    <property type="entry name" value="GGDEF"/>
    <property type="match status" value="1"/>
</dbReference>
<evidence type="ECO:0000259" key="5">
    <source>
        <dbReference type="PROSITE" id="PS50887"/>
    </source>
</evidence>
<dbReference type="InterPro" id="IPR011006">
    <property type="entry name" value="CheY-like_superfamily"/>
</dbReference>
<evidence type="ECO:0000256" key="3">
    <source>
        <dbReference type="PROSITE-ProRule" id="PRU00169"/>
    </source>
</evidence>
<organism evidence="6 7">
    <name type="scientific">Jiella flava</name>
    <dbReference type="NCBI Taxonomy" id="2816857"/>
    <lineage>
        <taxon>Bacteria</taxon>
        <taxon>Pseudomonadati</taxon>
        <taxon>Pseudomonadota</taxon>
        <taxon>Alphaproteobacteria</taxon>
        <taxon>Hyphomicrobiales</taxon>
        <taxon>Aurantimonadaceae</taxon>
        <taxon>Jiella</taxon>
    </lineage>
</organism>
<dbReference type="RefSeq" id="WP_207257023.1">
    <property type="nucleotide sequence ID" value="NZ_JAFMPP010000004.1"/>
</dbReference>
<dbReference type="GO" id="GO:1902201">
    <property type="term" value="P:negative regulation of bacterial-type flagellum-dependent cell motility"/>
    <property type="evidence" value="ECO:0007669"/>
    <property type="project" value="TreeGrafter"/>
</dbReference>
<dbReference type="InterPro" id="IPR001789">
    <property type="entry name" value="Sig_transdc_resp-reg_receiver"/>
</dbReference>
<name>A0A939FZJ8_9HYPH</name>
<dbReference type="SUPFAM" id="SSF52172">
    <property type="entry name" value="CheY-like"/>
    <property type="match status" value="1"/>
</dbReference>
<dbReference type="FunFam" id="3.30.70.270:FF:000001">
    <property type="entry name" value="Diguanylate cyclase domain protein"/>
    <property type="match status" value="1"/>
</dbReference>
<dbReference type="PANTHER" id="PTHR45138">
    <property type="entry name" value="REGULATORY COMPONENTS OF SENSORY TRANSDUCTION SYSTEM"/>
    <property type="match status" value="1"/>
</dbReference>
<sequence length="388" mass="42644">MARLMRSVRDLGLQPFDGREKFEADAALAVIVSQRIDPEFLRCSVLSASCPVVCVSEDDRFRNRLNATRAGVTALIPDPLDITELGSWLNSFDETRKPIPSIVIIDDDVVLSELYAAVLEASGMSVTIINDPMEAFDSIAMIRPDLILLDIEMPNVNGLELARVLRQSRSNLSTPILFLSAERNESRQQLARNIGGDDFISKPINLDRLTTIVQMRAERAIALKQIMESDSLTGLLNHARFKERLALEIERSSRTGSPLSVCILDIDKFKGINDRHGHQVGDKVIQTLSQTLTGGLRRTDVVSRYGGEEFGIILLDTDSTGAAVVMNRVRERFSGIALMGNEEEFCVTFSAGIAQNGLGSTANSTLALADLALYEAKHLGRNRVCIKG</sequence>
<evidence type="ECO:0000256" key="2">
    <source>
        <dbReference type="ARBA" id="ARBA00034247"/>
    </source>
</evidence>
<comment type="catalytic activity">
    <reaction evidence="2">
        <text>2 GTP = 3',3'-c-di-GMP + 2 diphosphate</text>
        <dbReference type="Rhea" id="RHEA:24898"/>
        <dbReference type="ChEBI" id="CHEBI:33019"/>
        <dbReference type="ChEBI" id="CHEBI:37565"/>
        <dbReference type="ChEBI" id="CHEBI:58805"/>
        <dbReference type="EC" id="2.7.7.65"/>
    </reaction>
</comment>
<dbReference type="PROSITE" id="PS50110">
    <property type="entry name" value="RESPONSE_REGULATORY"/>
    <property type="match status" value="1"/>
</dbReference>
<dbReference type="GO" id="GO:0005886">
    <property type="term" value="C:plasma membrane"/>
    <property type="evidence" value="ECO:0007669"/>
    <property type="project" value="TreeGrafter"/>
</dbReference>
<dbReference type="EMBL" id="JAFMPP010000004">
    <property type="protein sequence ID" value="MBO0662264.1"/>
    <property type="molecule type" value="Genomic_DNA"/>
</dbReference>
<dbReference type="InterPro" id="IPR043128">
    <property type="entry name" value="Rev_trsase/Diguanyl_cyclase"/>
</dbReference>
<keyword evidence="7" id="KW-1185">Reference proteome</keyword>
<protein>
    <recommendedName>
        <fullName evidence="1">diguanylate cyclase</fullName>
        <ecNumber evidence="1">2.7.7.65</ecNumber>
    </recommendedName>
</protein>
<comment type="caution">
    <text evidence="6">The sequence shown here is derived from an EMBL/GenBank/DDBJ whole genome shotgun (WGS) entry which is preliminary data.</text>
</comment>
<dbReference type="Pfam" id="PF00072">
    <property type="entry name" value="Response_reg"/>
    <property type="match status" value="1"/>
</dbReference>
<dbReference type="Gene3D" id="3.40.50.2300">
    <property type="match status" value="1"/>
</dbReference>
<gene>
    <name evidence="6" type="ORF">J1C48_06725</name>
</gene>
<dbReference type="Pfam" id="PF00990">
    <property type="entry name" value="GGDEF"/>
    <property type="match status" value="1"/>
</dbReference>
<dbReference type="SMART" id="SM00448">
    <property type="entry name" value="REC"/>
    <property type="match status" value="1"/>
</dbReference>
<dbReference type="GO" id="GO:0000160">
    <property type="term" value="P:phosphorelay signal transduction system"/>
    <property type="evidence" value="ECO:0007669"/>
    <property type="project" value="InterPro"/>
</dbReference>
<dbReference type="SMART" id="SM00267">
    <property type="entry name" value="GGDEF"/>
    <property type="match status" value="1"/>
</dbReference>
<dbReference type="EC" id="2.7.7.65" evidence="1"/>
<dbReference type="InterPro" id="IPR029787">
    <property type="entry name" value="Nucleotide_cyclase"/>
</dbReference>
<accession>A0A939FZJ8</accession>
<dbReference type="GO" id="GO:0052621">
    <property type="term" value="F:diguanylate cyclase activity"/>
    <property type="evidence" value="ECO:0007669"/>
    <property type="project" value="UniProtKB-EC"/>
</dbReference>